<name>A0ABT7V2G0_9ACTN</name>
<evidence type="ECO:0000256" key="1">
    <source>
        <dbReference type="SAM" id="MobiDB-lite"/>
    </source>
</evidence>
<reference evidence="3 4" key="2">
    <citation type="submission" date="2023-06" db="EMBL/GenBank/DDBJ databases">
        <title>Identification and characterization of horizontal gene transfer across gut microbiota members of farm animals based on homology search.</title>
        <authorList>
            <person name="Schwarzerova J."/>
            <person name="Nykrynova M."/>
            <person name="Jureckova K."/>
            <person name="Cejkova D."/>
            <person name="Rychlik I."/>
        </authorList>
    </citation>
    <scope>NUCLEOTIDE SEQUENCE [LARGE SCALE GENOMIC DNA]</scope>
    <source>
        <strain evidence="3 4">153_Feed</strain>
    </source>
</reference>
<keyword evidence="4" id="KW-1185">Reference proteome</keyword>
<evidence type="ECO:0000256" key="2">
    <source>
        <dbReference type="SAM" id="Phobius"/>
    </source>
</evidence>
<proteinExistence type="predicted"/>
<keyword evidence="2" id="KW-0812">Transmembrane</keyword>
<feature type="transmembrane region" description="Helical" evidence="2">
    <location>
        <begin position="273"/>
        <end position="295"/>
    </location>
</feature>
<dbReference type="InterPro" id="IPR018710">
    <property type="entry name" value="DUF2232"/>
</dbReference>
<feature type="transmembrane region" description="Helical" evidence="2">
    <location>
        <begin position="134"/>
        <end position="156"/>
    </location>
</feature>
<feature type="transmembrane region" description="Helical" evidence="2">
    <location>
        <begin position="87"/>
        <end position="103"/>
    </location>
</feature>
<dbReference type="RefSeq" id="WP_289510894.1">
    <property type="nucleotide sequence ID" value="NZ_JAUDEA010000004.1"/>
</dbReference>
<reference evidence="4" key="1">
    <citation type="submission" date="2023-06" db="EMBL/GenBank/DDBJ databases">
        <title>Identification and characterization of horizontal gene transfer across gut microbiota members of farm animals based on homology search.</title>
        <authorList>
            <person name="Zeman M."/>
            <person name="Kubasova T."/>
            <person name="Jahodarova E."/>
            <person name="Nykrynova M."/>
            <person name="Rychlik I."/>
        </authorList>
    </citation>
    <scope>NUCLEOTIDE SEQUENCE [LARGE SCALE GENOMIC DNA]</scope>
    <source>
        <strain evidence="4">153_Feed</strain>
    </source>
</reference>
<feature type="transmembrane region" description="Helical" evidence="2">
    <location>
        <begin position="46"/>
        <end position="75"/>
    </location>
</feature>
<feature type="transmembrane region" description="Helical" evidence="2">
    <location>
        <begin position="240"/>
        <end position="261"/>
    </location>
</feature>
<feature type="transmembrane region" description="Helical" evidence="2">
    <location>
        <begin position="307"/>
        <end position="329"/>
    </location>
</feature>
<organism evidence="3 4">
    <name type="scientific">Thermophilibacter provencensis</name>
    <dbReference type="NCBI Taxonomy" id="1852386"/>
    <lineage>
        <taxon>Bacteria</taxon>
        <taxon>Bacillati</taxon>
        <taxon>Actinomycetota</taxon>
        <taxon>Coriobacteriia</taxon>
        <taxon>Coriobacteriales</taxon>
        <taxon>Atopobiaceae</taxon>
        <taxon>Thermophilibacter</taxon>
    </lineage>
</organism>
<dbReference type="Proteomes" id="UP001529256">
    <property type="component" value="Unassembled WGS sequence"/>
</dbReference>
<feature type="transmembrane region" description="Helical" evidence="2">
    <location>
        <begin position="197"/>
        <end position="219"/>
    </location>
</feature>
<protein>
    <submittedName>
        <fullName evidence="3">DUF2232 domain-containing protein</fullName>
    </submittedName>
</protein>
<accession>A0ABT7V2G0</accession>
<sequence length="353" mass="35386">MSDCPTNGLPPSPQGFGEKGGAARNSRGIVPAGPAPAGRPGLSLPAGLFLCALGGVVASSTFSFIGPVLVGYGYVSAATKGGVRGRLAGAAAAIVAAVALSLSHGISSVVAAVVSSLVAVAVAEALLRGRLTPGAGCIVVALAAGCTIAADALLAASQGTSLAASVDQLVTLVSEELSETSVAVSALMQQVRAVVSLLWPTAYLVSAFGSYLFATIGAGMAAERTTEKDLVVPKLASYDLPIWVVAALVASAAGVAFGLTFEGTAAKASLMVSANLAMGLRFAFAAQGFAVLVWSLDQRGTSVLTKFLLGALALYLEVQFVVMSFVGLADVWANFRHLTRGEVAGEQGSARQD</sequence>
<dbReference type="Pfam" id="PF09991">
    <property type="entry name" value="DUF2232"/>
    <property type="match status" value="1"/>
</dbReference>
<evidence type="ECO:0000313" key="4">
    <source>
        <dbReference type="Proteomes" id="UP001529256"/>
    </source>
</evidence>
<feature type="region of interest" description="Disordered" evidence="1">
    <location>
        <begin position="1"/>
        <end position="30"/>
    </location>
</feature>
<keyword evidence="2" id="KW-1133">Transmembrane helix</keyword>
<gene>
    <name evidence="3" type="ORF">QUW25_03750</name>
</gene>
<comment type="caution">
    <text evidence="3">The sequence shown here is derived from an EMBL/GenBank/DDBJ whole genome shotgun (WGS) entry which is preliminary data.</text>
</comment>
<reference evidence="3 4" key="3">
    <citation type="submission" date="2023-06" db="EMBL/GenBank/DDBJ databases">
        <authorList>
            <person name="Zeman M."/>
            <person name="Kubasova T."/>
            <person name="Jahodarova E."/>
            <person name="Nykrynova M."/>
            <person name="Rychlik I."/>
        </authorList>
    </citation>
    <scope>NUCLEOTIDE SEQUENCE [LARGE SCALE GENOMIC DNA]</scope>
    <source>
        <strain evidence="3 4">153_Feed</strain>
    </source>
</reference>
<dbReference type="EMBL" id="JAUDEA010000004">
    <property type="protein sequence ID" value="MDM8270795.1"/>
    <property type="molecule type" value="Genomic_DNA"/>
</dbReference>
<evidence type="ECO:0000313" key="3">
    <source>
        <dbReference type="EMBL" id="MDM8270795.1"/>
    </source>
</evidence>
<keyword evidence="2" id="KW-0472">Membrane</keyword>
<feature type="transmembrane region" description="Helical" evidence="2">
    <location>
        <begin position="109"/>
        <end position="127"/>
    </location>
</feature>